<keyword evidence="2" id="KW-1185">Reference proteome</keyword>
<gene>
    <name evidence="1" type="ORF">ATC1_131866</name>
</gene>
<accession>A0A0S7BVS7</accession>
<evidence type="ECO:0000313" key="2">
    <source>
        <dbReference type="Proteomes" id="UP000053370"/>
    </source>
</evidence>
<organism evidence="1">
    <name type="scientific">Flexilinea flocculi</name>
    <dbReference type="NCBI Taxonomy" id="1678840"/>
    <lineage>
        <taxon>Bacteria</taxon>
        <taxon>Bacillati</taxon>
        <taxon>Chloroflexota</taxon>
        <taxon>Anaerolineae</taxon>
        <taxon>Anaerolineales</taxon>
        <taxon>Anaerolineaceae</taxon>
        <taxon>Flexilinea</taxon>
    </lineage>
</organism>
<reference evidence="1" key="1">
    <citation type="journal article" date="2015" name="Genome Announc.">
        <title>Draft Genome Sequence of Anaerolineae Strain TC1, a Novel Isolate from a Methanogenic Wastewater Treatment System.</title>
        <authorList>
            <person name="Matsuura N."/>
            <person name="Tourlousse D.M."/>
            <person name="Sun L."/>
            <person name="Toyonaga M."/>
            <person name="Kuroda K."/>
            <person name="Ohashi A."/>
            <person name="Cruz R."/>
            <person name="Yamaguchi T."/>
            <person name="Sekiguchi Y."/>
        </authorList>
    </citation>
    <scope>NUCLEOTIDE SEQUENCE [LARGE SCALE GENOMIC DNA]</scope>
    <source>
        <strain evidence="1">TC1</strain>
    </source>
</reference>
<name>A0A0S7BVS7_9CHLR</name>
<sequence length="70" mass="7664">MMILSGSGVRKFKPLEYFAPITAHNITAFVNKLVENGHCMRGIQSRNLKIISPAAYIPLRVHDSPTLAAG</sequence>
<protein>
    <submittedName>
        <fullName evidence="1">Uncharacterized protein</fullName>
    </submittedName>
</protein>
<dbReference type="RefSeq" id="WP_062283917.1">
    <property type="nucleotide sequence ID" value="NZ_DF968181.1"/>
</dbReference>
<dbReference type="Proteomes" id="UP000053370">
    <property type="component" value="Unassembled WGS sequence"/>
</dbReference>
<proteinExistence type="predicted"/>
<dbReference type="AlphaFoldDB" id="A0A0S7BVS7"/>
<evidence type="ECO:0000313" key="1">
    <source>
        <dbReference type="EMBL" id="GAP41870.1"/>
    </source>
</evidence>
<dbReference type="EMBL" id="DF968181">
    <property type="protein sequence ID" value="GAP41870.1"/>
    <property type="molecule type" value="Genomic_DNA"/>
</dbReference>